<feature type="transmembrane region" description="Helical" evidence="6">
    <location>
        <begin position="438"/>
        <end position="460"/>
    </location>
</feature>
<evidence type="ECO:0000256" key="2">
    <source>
        <dbReference type="ARBA" id="ARBA00022692"/>
    </source>
</evidence>
<evidence type="ECO:0000256" key="4">
    <source>
        <dbReference type="ARBA" id="ARBA00023136"/>
    </source>
</evidence>
<evidence type="ECO:0000313" key="8">
    <source>
        <dbReference type="Proteomes" id="UP000245946"/>
    </source>
</evidence>
<dbReference type="Pfam" id="PF13520">
    <property type="entry name" value="AA_permease_2"/>
    <property type="match status" value="1"/>
</dbReference>
<feature type="transmembrane region" description="Helical" evidence="6">
    <location>
        <begin position="521"/>
        <end position="542"/>
    </location>
</feature>
<feature type="compositionally biased region" description="Polar residues" evidence="5">
    <location>
        <begin position="79"/>
        <end position="89"/>
    </location>
</feature>
<feature type="transmembrane region" description="Helical" evidence="6">
    <location>
        <begin position="183"/>
        <end position="207"/>
    </location>
</feature>
<dbReference type="InterPro" id="IPR002293">
    <property type="entry name" value="AA/rel_permease1"/>
</dbReference>
<dbReference type="GO" id="GO:0016020">
    <property type="term" value="C:membrane"/>
    <property type="evidence" value="ECO:0007669"/>
    <property type="project" value="UniProtKB-SubCell"/>
</dbReference>
<proteinExistence type="predicted"/>
<dbReference type="FunFam" id="1.20.1740.10:FF:000042">
    <property type="entry name" value="Similar to amino acid transporter"/>
    <property type="match status" value="1"/>
</dbReference>
<dbReference type="PANTHER" id="PTHR11785:SF512">
    <property type="entry name" value="SOBREMESA, ISOFORM B"/>
    <property type="match status" value="1"/>
</dbReference>
<dbReference type="RefSeq" id="XP_025595399.1">
    <property type="nucleotide sequence ID" value="XM_025741068.1"/>
</dbReference>
<keyword evidence="3 6" id="KW-1133">Transmembrane helix</keyword>
<dbReference type="Gene3D" id="1.20.1740.10">
    <property type="entry name" value="Amino acid/polyamine transporter I"/>
    <property type="match status" value="1"/>
</dbReference>
<evidence type="ECO:0000256" key="3">
    <source>
        <dbReference type="ARBA" id="ARBA00022989"/>
    </source>
</evidence>
<keyword evidence="4 6" id="KW-0472">Membrane</keyword>
<keyword evidence="2 6" id="KW-0812">Transmembrane</keyword>
<feature type="region of interest" description="Disordered" evidence="5">
    <location>
        <begin position="1"/>
        <end position="92"/>
    </location>
</feature>
<sequence>MSSDPVAAAIASARIPHNEPSSLHSDALPHSGASAGPSRLRSSSISSASSSSSSAGPIVYDSKATLPRVTPPRRKSAAGLSSPSDTRGSLDSVGFGYEQHLLPLSMSARIDDDADDDMAQYASARTRISYGDREGDTVEGGRSPRREERRMGLVDGIALTVGLQIGSGIFSSPGVVTLNTGSIGASLVVWLVSGILAWTGASSFAELGAAIPLNGGAQAYLNYSFGPLSAYLFAWTAIVALKPGSGAIIAIIFAEYVARVIYHTTSSSAAHPHEQGLDQIPPWSIKLIAVIIVVLISTVHAFSSRLATRGQVATTAVKLLALVAVPVLAIVVAARGKMPDASKHAFSSIPNLFEGSSRSPSNYALALYSGLWAYDGWDQSTIVAGEIKNVTKNLPRVIHSSLSIVLCIFLLTVTSYFVVLAPQLVAQTNTVALDFGSAIAGTVGGVVFACLVAFSCLGALNGQFYTSARFVFTAGKEGYLPKMFGRTNARTKTPVAATALQAALVIVFILFGSGFASLVNFYGVCSWSGYLFTVLGLLVLRIKEPHLERPYQTWITTPILFSAVALFLLFMPIFSAPLEALAAAAFILAGVPMYFLTQRRVLAPLFARRAQRDTIPQHKEVLDEAAYDEEALEMLPSHAER</sequence>
<dbReference type="GeneID" id="37268612"/>
<evidence type="ECO:0000313" key="7">
    <source>
        <dbReference type="EMBL" id="PWN95120.1"/>
    </source>
</evidence>
<dbReference type="AlphaFoldDB" id="A0A316Z077"/>
<feature type="compositionally biased region" description="Low complexity" evidence="5">
    <location>
        <begin position="31"/>
        <end position="58"/>
    </location>
</feature>
<feature type="transmembrane region" description="Helical" evidence="6">
    <location>
        <begin position="315"/>
        <end position="334"/>
    </location>
</feature>
<accession>A0A316Z077</accession>
<feature type="transmembrane region" description="Helical" evidence="6">
    <location>
        <begin position="580"/>
        <end position="597"/>
    </location>
</feature>
<dbReference type="OrthoDB" id="5982228at2759"/>
<reference evidence="7 8" key="1">
    <citation type="journal article" date="2018" name="Mol. Biol. Evol.">
        <title>Broad Genomic Sampling Reveals a Smut Pathogenic Ancestry of the Fungal Clade Ustilaginomycotina.</title>
        <authorList>
            <person name="Kijpornyongpan T."/>
            <person name="Mondo S.J."/>
            <person name="Barry K."/>
            <person name="Sandor L."/>
            <person name="Lee J."/>
            <person name="Lipzen A."/>
            <person name="Pangilinan J."/>
            <person name="LaButti K."/>
            <person name="Hainaut M."/>
            <person name="Henrissat B."/>
            <person name="Grigoriev I.V."/>
            <person name="Spatafora J.W."/>
            <person name="Aime M.C."/>
        </authorList>
    </citation>
    <scope>NUCLEOTIDE SEQUENCE [LARGE SCALE GENOMIC DNA]</scope>
    <source>
        <strain evidence="7 8">MCA 4186</strain>
    </source>
</reference>
<gene>
    <name evidence="7" type="ORF">FA09DRAFT_322854</name>
</gene>
<evidence type="ECO:0000256" key="1">
    <source>
        <dbReference type="ARBA" id="ARBA00004141"/>
    </source>
</evidence>
<protein>
    <recommendedName>
        <fullName evidence="9">Amino acid transporter</fullName>
    </recommendedName>
</protein>
<name>A0A316Z077_9BASI</name>
<feature type="transmembrane region" description="Helical" evidence="6">
    <location>
        <begin position="283"/>
        <end position="303"/>
    </location>
</feature>
<evidence type="ECO:0000256" key="5">
    <source>
        <dbReference type="SAM" id="MobiDB-lite"/>
    </source>
</evidence>
<dbReference type="PANTHER" id="PTHR11785">
    <property type="entry name" value="AMINO ACID TRANSPORTER"/>
    <property type="match status" value="1"/>
</dbReference>
<dbReference type="EMBL" id="KZ819306">
    <property type="protein sequence ID" value="PWN95120.1"/>
    <property type="molecule type" value="Genomic_DNA"/>
</dbReference>
<feature type="transmembrane region" description="Helical" evidence="6">
    <location>
        <begin position="152"/>
        <end position="171"/>
    </location>
</feature>
<evidence type="ECO:0000256" key="6">
    <source>
        <dbReference type="SAM" id="Phobius"/>
    </source>
</evidence>
<feature type="transmembrane region" description="Helical" evidence="6">
    <location>
        <begin position="495"/>
        <end position="515"/>
    </location>
</feature>
<dbReference type="Proteomes" id="UP000245946">
    <property type="component" value="Unassembled WGS sequence"/>
</dbReference>
<feature type="transmembrane region" description="Helical" evidence="6">
    <location>
        <begin position="397"/>
        <end position="418"/>
    </location>
</feature>
<comment type="subcellular location">
    <subcellularLocation>
        <location evidence="1">Membrane</location>
        <topology evidence="1">Multi-pass membrane protein</topology>
    </subcellularLocation>
</comment>
<dbReference type="InterPro" id="IPR050598">
    <property type="entry name" value="AminoAcid_Transporter"/>
</dbReference>
<dbReference type="STRING" id="58919.A0A316Z077"/>
<dbReference type="GO" id="GO:0015179">
    <property type="term" value="F:L-amino acid transmembrane transporter activity"/>
    <property type="evidence" value="ECO:0007669"/>
    <property type="project" value="TreeGrafter"/>
</dbReference>
<evidence type="ECO:0008006" key="9">
    <source>
        <dbReference type="Google" id="ProtNLM"/>
    </source>
</evidence>
<organism evidence="7 8">
    <name type="scientific">Tilletiopsis washingtonensis</name>
    <dbReference type="NCBI Taxonomy" id="58919"/>
    <lineage>
        <taxon>Eukaryota</taxon>
        <taxon>Fungi</taxon>
        <taxon>Dikarya</taxon>
        <taxon>Basidiomycota</taxon>
        <taxon>Ustilaginomycotina</taxon>
        <taxon>Exobasidiomycetes</taxon>
        <taxon>Entylomatales</taxon>
        <taxon>Entylomatales incertae sedis</taxon>
        <taxon>Tilletiopsis</taxon>
    </lineage>
</organism>
<keyword evidence="8" id="KW-1185">Reference proteome</keyword>
<feature type="transmembrane region" description="Helical" evidence="6">
    <location>
        <begin position="554"/>
        <end position="574"/>
    </location>
</feature>